<keyword evidence="1" id="KW-0472">Membrane</keyword>
<reference evidence="2" key="1">
    <citation type="submission" date="2022-12" db="EMBL/GenBank/DDBJ databases">
        <title>Draft genome sequence of the thermophilic strain Brevibacillus thermoruber HT42, isolated from Los Humeros, Puebla, Mexico, with biotechnological potential.</title>
        <authorList>
            <person name="Lara Sanchez J."/>
            <person name="Solis Palacios R."/>
            <person name="Bustos Baena A.S."/>
            <person name="Ruz Baez A.E."/>
            <person name="Espinosa Luna G."/>
            <person name="Oliart Ros R.M."/>
        </authorList>
    </citation>
    <scope>NUCLEOTIDE SEQUENCE</scope>
    <source>
        <strain evidence="2">HT42</strain>
    </source>
</reference>
<comment type="caution">
    <text evidence="2">The sequence shown here is derived from an EMBL/GenBank/DDBJ whole genome shotgun (WGS) entry which is preliminary data.</text>
</comment>
<keyword evidence="1" id="KW-0812">Transmembrane</keyword>
<feature type="transmembrane region" description="Helical" evidence="1">
    <location>
        <begin position="208"/>
        <end position="226"/>
    </location>
</feature>
<feature type="transmembrane region" description="Helical" evidence="1">
    <location>
        <begin position="139"/>
        <end position="163"/>
    </location>
</feature>
<dbReference type="RefSeq" id="WP_271141037.1">
    <property type="nucleotide sequence ID" value="NZ_JAPYYP010000055.1"/>
</dbReference>
<proteinExistence type="predicted"/>
<dbReference type="AlphaFoldDB" id="A0A9X3Z5P6"/>
<protein>
    <submittedName>
        <fullName evidence="2">Uncharacterized protein</fullName>
    </submittedName>
</protein>
<feature type="transmembrane region" description="Helical" evidence="1">
    <location>
        <begin position="169"/>
        <end position="187"/>
    </location>
</feature>
<accession>A0A9X3Z5P6</accession>
<evidence type="ECO:0000313" key="3">
    <source>
        <dbReference type="Proteomes" id="UP001151071"/>
    </source>
</evidence>
<evidence type="ECO:0000313" key="2">
    <source>
        <dbReference type="EMBL" id="MDA5110974.1"/>
    </source>
</evidence>
<name>A0A9X3Z5P6_9BACL</name>
<dbReference type="EMBL" id="JAPYYP010000055">
    <property type="protein sequence ID" value="MDA5110974.1"/>
    <property type="molecule type" value="Genomic_DNA"/>
</dbReference>
<feature type="transmembrane region" description="Helical" evidence="1">
    <location>
        <begin position="232"/>
        <end position="249"/>
    </location>
</feature>
<keyword evidence="1" id="KW-1133">Transmembrane helix</keyword>
<dbReference type="Proteomes" id="UP001151071">
    <property type="component" value="Unassembled WGS sequence"/>
</dbReference>
<dbReference type="Pfam" id="PF19597">
    <property type="entry name" value="TrbL_4"/>
    <property type="match status" value="1"/>
</dbReference>
<dbReference type="InterPro" id="IPR046084">
    <property type="entry name" value="TrbL_4"/>
</dbReference>
<evidence type="ECO:0000256" key="1">
    <source>
        <dbReference type="SAM" id="Phobius"/>
    </source>
</evidence>
<organism evidence="2 3">
    <name type="scientific">Brevibacillus thermoruber</name>
    <dbReference type="NCBI Taxonomy" id="33942"/>
    <lineage>
        <taxon>Bacteria</taxon>
        <taxon>Bacillati</taxon>
        <taxon>Bacillota</taxon>
        <taxon>Bacilli</taxon>
        <taxon>Bacillales</taxon>
        <taxon>Paenibacillaceae</taxon>
        <taxon>Brevibacillus</taxon>
    </lineage>
</organism>
<gene>
    <name evidence="2" type="ORF">O3V59_21810</name>
</gene>
<feature type="transmembrane region" description="Helical" evidence="1">
    <location>
        <begin position="50"/>
        <end position="68"/>
    </location>
</feature>
<keyword evidence="3" id="KW-1185">Reference proteome</keyword>
<sequence length="283" mass="31139">MEWFNQLIYNGMMYAAQKFVEEVVNEYVGALVSLREVALDILASQYFTNAILYVQGIAALTLIVKVAFEAKAIHIMRLDGNPDADPMGLLKGAATAAAVIATAPWIIHQVWIFGLSVQRDVSQLPGTDIGSKQDALLNFFITCATSPGVLFLGVIVAIVVYILVVFQSLVFAVDLTVVSIMGLWMALGLTNSQSNAFSVWWKDLQGTALIPALQLLILKGAFALWLDFDMNAGARLLMFIVFMYGAYRVPQRVQMYVGYTSSGVGRTTVNMAQTLISKMMMRR</sequence>